<sequence>MFEGLRRRGWTIEYTDQAAVDRALETGGDVYAGPTIPVVKRIEAPTKEAYDTAPVFHVAAETEVTEERYRKYHGKIVGISGLVKNKKSLKTIDKLIEKTVAILEDSTLIPPEAWIWYENSGAMIRKITRGEPEMMHEMVKLMAAYSQGTGVAQNTTAMIKSVYQ</sequence>
<gene>
    <name evidence="1" type="ORF">LCGC14_3032060</name>
</gene>
<dbReference type="AlphaFoldDB" id="A0A0F8XFA7"/>
<proteinExistence type="predicted"/>
<reference evidence="1" key="1">
    <citation type="journal article" date="2015" name="Nature">
        <title>Complex archaea that bridge the gap between prokaryotes and eukaryotes.</title>
        <authorList>
            <person name="Spang A."/>
            <person name="Saw J.H."/>
            <person name="Jorgensen S.L."/>
            <person name="Zaremba-Niedzwiedzka K."/>
            <person name="Martijn J."/>
            <person name="Lind A.E."/>
            <person name="van Eijk R."/>
            <person name="Schleper C."/>
            <person name="Guy L."/>
            <person name="Ettema T.J."/>
        </authorList>
    </citation>
    <scope>NUCLEOTIDE SEQUENCE</scope>
</reference>
<organism evidence="1">
    <name type="scientific">marine sediment metagenome</name>
    <dbReference type="NCBI Taxonomy" id="412755"/>
    <lineage>
        <taxon>unclassified sequences</taxon>
        <taxon>metagenomes</taxon>
        <taxon>ecological metagenomes</taxon>
    </lineage>
</organism>
<dbReference type="EMBL" id="LAZR01063352">
    <property type="protein sequence ID" value="KKK59670.1"/>
    <property type="molecule type" value="Genomic_DNA"/>
</dbReference>
<name>A0A0F8XFA7_9ZZZZ</name>
<comment type="caution">
    <text evidence="1">The sequence shown here is derived from an EMBL/GenBank/DDBJ whole genome shotgun (WGS) entry which is preliminary data.</text>
</comment>
<evidence type="ECO:0000313" key="1">
    <source>
        <dbReference type="EMBL" id="KKK59670.1"/>
    </source>
</evidence>
<feature type="non-terminal residue" evidence="1">
    <location>
        <position position="164"/>
    </location>
</feature>
<accession>A0A0F8XFA7</accession>
<protein>
    <submittedName>
        <fullName evidence="1">Uncharacterized protein</fullName>
    </submittedName>
</protein>